<dbReference type="PANTHER" id="PTHR30126">
    <property type="entry name" value="HTH-TYPE TRANSCRIPTIONAL REGULATOR"/>
    <property type="match status" value="1"/>
</dbReference>
<proteinExistence type="inferred from homology"/>
<dbReference type="SUPFAM" id="SSF53850">
    <property type="entry name" value="Periplasmic binding protein-like II"/>
    <property type="match status" value="1"/>
</dbReference>
<dbReference type="Gene3D" id="3.40.190.290">
    <property type="match status" value="1"/>
</dbReference>
<evidence type="ECO:0000259" key="5">
    <source>
        <dbReference type="PROSITE" id="PS50931"/>
    </source>
</evidence>
<dbReference type="Gene3D" id="1.10.10.10">
    <property type="entry name" value="Winged helix-like DNA-binding domain superfamily/Winged helix DNA-binding domain"/>
    <property type="match status" value="1"/>
</dbReference>
<comment type="caution">
    <text evidence="6">The sequence shown here is derived from an EMBL/GenBank/DDBJ whole genome shotgun (WGS) entry which is preliminary data.</text>
</comment>
<sequence>MDGVLSPGKLRELDGSSMSVESTSLKSRNLRISLKQWKMFHAVIDFDGFFGAADSLHVTQSTISHAVAKLQEQLGVPLLALKGRKAQITEEGRILLERSRDLVRNAVELEELAENLRQGWGPEIRLAIDPSFPPDLLMLALRKLSSSPQRIRLAAKEVTLDQAKQALQDSTVELAISSQVPFGFDGRELIEIEHVAVAHPENPLFGLKREISFDDLKTQFQVAISGVDDYVAADANYRLPRYPRTWNVSSLDRAIGVLRQGQGYAWLPKYQVHRWLDGNHVRILPLAGGSSHKTKLHLIFGRPPAADSVAEKFAQALHSCSECFF</sequence>
<protein>
    <submittedName>
        <fullName evidence="6">LysR family transcriptional regulator</fullName>
    </submittedName>
</protein>
<evidence type="ECO:0000313" key="7">
    <source>
        <dbReference type="Proteomes" id="UP001596050"/>
    </source>
</evidence>
<keyword evidence="4" id="KW-0804">Transcription</keyword>
<evidence type="ECO:0000256" key="2">
    <source>
        <dbReference type="ARBA" id="ARBA00023015"/>
    </source>
</evidence>
<reference evidence="7" key="1">
    <citation type="journal article" date="2019" name="Int. J. Syst. Evol. Microbiol.">
        <title>The Global Catalogue of Microorganisms (GCM) 10K type strain sequencing project: providing services to taxonomists for standard genome sequencing and annotation.</title>
        <authorList>
            <consortium name="The Broad Institute Genomics Platform"/>
            <consortium name="The Broad Institute Genome Sequencing Center for Infectious Disease"/>
            <person name="Wu L."/>
            <person name="Ma J."/>
        </authorList>
    </citation>
    <scope>NUCLEOTIDE SEQUENCE [LARGE SCALE GENOMIC DNA]</scope>
    <source>
        <strain evidence="7">KACC 12649</strain>
    </source>
</reference>
<dbReference type="SUPFAM" id="SSF46785">
    <property type="entry name" value="Winged helix' DNA-binding domain"/>
    <property type="match status" value="1"/>
</dbReference>
<keyword evidence="2" id="KW-0805">Transcription regulation</keyword>
<dbReference type="PANTHER" id="PTHR30126:SF88">
    <property type="entry name" value="TRANSCRIPTIONAL REGULATOR-RELATED"/>
    <property type="match status" value="1"/>
</dbReference>
<keyword evidence="3" id="KW-0238">DNA-binding</keyword>
<dbReference type="InterPro" id="IPR000847">
    <property type="entry name" value="LysR_HTH_N"/>
</dbReference>
<name>A0ABW0KYU0_9BURK</name>
<dbReference type="InterPro" id="IPR036390">
    <property type="entry name" value="WH_DNA-bd_sf"/>
</dbReference>
<evidence type="ECO:0000256" key="1">
    <source>
        <dbReference type="ARBA" id="ARBA00009437"/>
    </source>
</evidence>
<dbReference type="RefSeq" id="WP_379779148.1">
    <property type="nucleotide sequence ID" value="NZ_JBHSMU010000003.1"/>
</dbReference>
<dbReference type="InterPro" id="IPR005119">
    <property type="entry name" value="LysR_subst-bd"/>
</dbReference>
<keyword evidence="7" id="KW-1185">Reference proteome</keyword>
<gene>
    <name evidence="6" type="ORF">ACFPN5_00915</name>
</gene>
<comment type="similarity">
    <text evidence="1">Belongs to the LysR transcriptional regulatory family.</text>
</comment>
<evidence type="ECO:0000313" key="6">
    <source>
        <dbReference type="EMBL" id="MFC5458365.1"/>
    </source>
</evidence>
<evidence type="ECO:0000256" key="4">
    <source>
        <dbReference type="ARBA" id="ARBA00023163"/>
    </source>
</evidence>
<dbReference type="Proteomes" id="UP001596050">
    <property type="component" value="Unassembled WGS sequence"/>
</dbReference>
<dbReference type="PROSITE" id="PS50931">
    <property type="entry name" value="HTH_LYSR"/>
    <property type="match status" value="1"/>
</dbReference>
<dbReference type="CDD" id="cd05466">
    <property type="entry name" value="PBP2_LTTR_substrate"/>
    <property type="match status" value="1"/>
</dbReference>
<feature type="domain" description="HTH lysR-type" evidence="5">
    <location>
        <begin position="32"/>
        <end position="89"/>
    </location>
</feature>
<dbReference type="Pfam" id="PF00126">
    <property type="entry name" value="HTH_1"/>
    <property type="match status" value="1"/>
</dbReference>
<dbReference type="InterPro" id="IPR036388">
    <property type="entry name" value="WH-like_DNA-bd_sf"/>
</dbReference>
<dbReference type="PRINTS" id="PR00039">
    <property type="entry name" value="HTHLYSR"/>
</dbReference>
<organism evidence="6 7">
    <name type="scientific">Massilia niabensis</name>
    <dbReference type="NCBI Taxonomy" id="544910"/>
    <lineage>
        <taxon>Bacteria</taxon>
        <taxon>Pseudomonadati</taxon>
        <taxon>Pseudomonadota</taxon>
        <taxon>Betaproteobacteria</taxon>
        <taxon>Burkholderiales</taxon>
        <taxon>Oxalobacteraceae</taxon>
        <taxon>Telluria group</taxon>
        <taxon>Massilia</taxon>
    </lineage>
</organism>
<accession>A0ABW0KYU0</accession>
<dbReference type="Pfam" id="PF03466">
    <property type="entry name" value="LysR_substrate"/>
    <property type="match status" value="1"/>
</dbReference>
<evidence type="ECO:0000256" key="3">
    <source>
        <dbReference type="ARBA" id="ARBA00023125"/>
    </source>
</evidence>
<dbReference type="EMBL" id="JBHSMU010000003">
    <property type="protein sequence ID" value="MFC5458365.1"/>
    <property type="molecule type" value="Genomic_DNA"/>
</dbReference>